<reference evidence="2" key="1">
    <citation type="journal article" date="2020" name="mSystems">
        <title>Genome- and Community-Level Interaction Insights into Carbon Utilization and Element Cycling Functions of Hydrothermarchaeota in Hydrothermal Sediment.</title>
        <authorList>
            <person name="Zhou Z."/>
            <person name="Liu Y."/>
            <person name="Xu W."/>
            <person name="Pan J."/>
            <person name="Luo Z.H."/>
            <person name="Li M."/>
        </authorList>
    </citation>
    <scope>NUCLEOTIDE SEQUENCE [LARGE SCALE GENOMIC DNA]</scope>
    <source>
        <strain evidence="2">HyVt-577</strain>
    </source>
</reference>
<evidence type="ECO:0000259" key="1">
    <source>
        <dbReference type="Pfam" id="PF18962"/>
    </source>
</evidence>
<sequence>MKYCLSRSIIVLILLFYGVKAQNFTSSPLITLNGNNYDFEVLSTYDGNYYEGIPTYLIWINEFEDRYSVYLNNINDSTSKNIIIDSDSTVKSNPQIAFKRSDSGIRLAWQKQTDTGWQILYQDFHSDSLGAINIIADSLNNDPQISMNMHRISWVQNGSIYVKEFYPYLGETECVDSILCSSPVLIKNDGLEQSKLMYEKGISTAKQIYMADLNKYYSTKWKISQLSRHGHNVNPNFGLLGEVSFQNFDETNWRIVYSFSLYENMDTTTNASCDYKNSTVYSYAVPTKSQEDYTPYFIVFDTDSLDNREIFINIIEYGKKDSLINISNSIYDDYGAKLAYLFKNDSTYISIIWIKNSNNKKDLWISKSPYNPKWTSLRNEINNPLTFRLEQNYPNPFNPSTTIKYFIPESGNVNLSIYDIIGRKIRILEHGYKTRGYHRVNFDGYGLSSGIYLYRLVVGETILTKSMLLIR</sequence>
<dbReference type="NCBIfam" id="TIGR04183">
    <property type="entry name" value="Por_Secre_tail"/>
    <property type="match status" value="1"/>
</dbReference>
<evidence type="ECO:0000313" key="2">
    <source>
        <dbReference type="EMBL" id="HGY55390.1"/>
    </source>
</evidence>
<gene>
    <name evidence="2" type="ORF">ENK44_06810</name>
</gene>
<proteinExistence type="predicted"/>
<feature type="domain" description="Secretion system C-terminal sorting" evidence="1">
    <location>
        <begin position="393"/>
        <end position="462"/>
    </location>
</feature>
<dbReference type="AlphaFoldDB" id="A0A7V4TZR9"/>
<comment type="caution">
    <text evidence="2">The sequence shown here is derived from an EMBL/GenBank/DDBJ whole genome shotgun (WGS) entry which is preliminary data.</text>
</comment>
<dbReference type="Pfam" id="PF18962">
    <property type="entry name" value="Por_Secre_tail"/>
    <property type="match status" value="1"/>
</dbReference>
<dbReference type="Proteomes" id="UP000885779">
    <property type="component" value="Unassembled WGS sequence"/>
</dbReference>
<name>A0A7V4TZR9_CALAY</name>
<dbReference type="EMBL" id="DRQG01000065">
    <property type="protein sequence ID" value="HGY55390.1"/>
    <property type="molecule type" value="Genomic_DNA"/>
</dbReference>
<accession>A0A7V4TZR9</accession>
<dbReference type="InterPro" id="IPR026444">
    <property type="entry name" value="Secre_tail"/>
</dbReference>
<dbReference type="Gene3D" id="2.60.40.4070">
    <property type="match status" value="1"/>
</dbReference>
<protein>
    <submittedName>
        <fullName evidence="2">T9SS type A sorting domain-containing protein</fullName>
    </submittedName>
</protein>
<organism evidence="2">
    <name type="scientific">Caldithrix abyssi</name>
    <dbReference type="NCBI Taxonomy" id="187145"/>
    <lineage>
        <taxon>Bacteria</taxon>
        <taxon>Pseudomonadati</taxon>
        <taxon>Calditrichota</taxon>
        <taxon>Calditrichia</taxon>
        <taxon>Calditrichales</taxon>
        <taxon>Calditrichaceae</taxon>
        <taxon>Caldithrix</taxon>
    </lineage>
</organism>